<feature type="transmembrane region" description="Helical" evidence="14">
    <location>
        <begin position="415"/>
        <end position="435"/>
    </location>
</feature>
<evidence type="ECO:0000256" key="12">
    <source>
        <dbReference type="ARBA" id="ARBA00023242"/>
    </source>
</evidence>
<dbReference type="PANTHER" id="PTHR28012">
    <property type="entry name" value="NUCLEAR FUSION PROTEIN KAR5"/>
    <property type="match status" value="1"/>
</dbReference>
<evidence type="ECO:0008006" key="17">
    <source>
        <dbReference type="Google" id="ProtNLM"/>
    </source>
</evidence>
<evidence type="ECO:0000256" key="7">
    <source>
        <dbReference type="ARBA" id="ARBA00022729"/>
    </source>
</evidence>
<feature type="region of interest" description="Disordered" evidence="13">
    <location>
        <begin position="443"/>
        <end position="467"/>
    </location>
</feature>
<evidence type="ECO:0000256" key="6">
    <source>
        <dbReference type="ARBA" id="ARBA00022692"/>
    </source>
</evidence>
<keyword evidence="5" id="KW-0415">Karyogamy</keyword>
<comment type="function">
    <text evidence="1">Required for nuclear membrane fusion during karyogamy.</text>
</comment>
<keyword evidence="10 14" id="KW-0472">Membrane</keyword>
<feature type="compositionally biased region" description="Basic and acidic residues" evidence="13">
    <location>
        <begin position="443"/>
        <end position="453"/>
    </location>
</feature>
<keyword evidence="9 14" id="KW-1133">Transmembrane helix</keyword>
<dbReference type="InterPro" id="IPR007292">
    <property type="entry name" value="Nuclear_fusion_Kar5"/>
</dbReference>
<dbReference type="GO" id="GO:0031965">
    <property type="term" value="C:nuclear membrane"/>
    <property type="evidence" value="ECO:0007669"/>
    <property type="project" value="UniProtKB-SubCell"/>
</dbReference>
<sequence length="482" mass="51501">MKEVAIATPGTKLNNHDSVTKVAVKNVLDVVNLVQDLPPCNKIATSLLMHTCVSSPGSNANAMESLSTVYGTRLAVCELYNAGADIPAACTKFVPSQDMLGKLTAKGFIRNGGLTDPQFSYHAYDANTAAASQKCTKALYNKPQTWTSFSNSRQNSLAICQAMRVEIDKDELVSILAEVKRQSDEFSQTSHSSLEILRQLHEFAKQTHEQYLESQTIISDTSISLANALNVTNNDVVDLVSFLTEASVAMYNLNNDVQSSLVLVAGQIHNLSGDLVEAQQAMAEFGEELGYLDRQISTARQTVLLLEKTTAATADNISSTLDDMNNMAKDALSNISMLTKLFTFGEGFVHIAMKAVTVLAIFFGVRKLSVRLYYLKAGICEDVAKSVAAGIGSAVAATYNLFVLDKETAPNSPRMVLAISLAILAWGLGSTLAICEPKIMRGGEGGDKPREVASESSGATVDDSVETSVDVSVGASVVASAE</sequence>
<keyword evidence="16" id="KW-1185">Reference proteome</keyword>
<proteinExistence type="inferred from homology"/>
<evidence type="ECO:0000313" key="15">
    <source>
        <dbReference type="EMBL" id="KAF2149553.1"/>
    </source>
</evidence>
<dbReference type="EMBL" id="ML996091">
    <property type="protein sequence ID" value="KAF2149553.1"/>
    <property type="molecule type" value="Genomic_DNA"/>
</dbReference>
<evidence type="ECO:0000256" key="4">
    <source>
        <dbReference type="ARBA" id="ARBA00010473"/>
    </source>
</evidence>
<evidence type="ECO:0000256" key="11">
    <source>
        <dbReference type="ARBA" id="ARBA00023180"/>
    </source>
</evidence>
<comment type="caution">
    <text evidence="15">The sequence shown here is derived from an EMBL/GenBank/DDBJ whole genome shotgun (WGS) entry which is preliminary data.</text>
</comment>
<feature type="transmembrane region" description="Helical" evidence="14">
    <location>
        <begin position="386"/>
        <end position="403"/>
    </location>
</feature>
<comment type="similarity">
    <text evidence="4">Belongs to the KAR5 family.</text>
</comment>
<keyword evidence="11" id="KW-0325">Glycoprotein</keyword>
<evidence type="ECO:0000256" key="10">
    <source>
        <dbReference type="ARBA" id="ARBA00023136"/>
    </source>
</evidence>
<gene>
    <name evidence="15" type="ORF">K461DRAFT_48432</name>
</gene>
<feature type="transmembrane region" description="Helical" evidence="14">
    <location>
        <begin position="347"/>
        <end position="365"/>
    </location>
</feature>
<dbReference type="Proteomes" id="UP000799439">
    <property type="component" value="Unassembled WGS sequence"/>
</dbReference>
<dbReference type="GO" id="GO:0000742">
    <property type="term" value="P:karyogamy involved in conjugation with cellular fusion"/>
    <property type="evidence" value="ECO:0007669"/>
    <property type="project" value="InterPro"/>
</dbReference>
<keyword evidence="12" id="KW-0539">Nucleus</keyword>
<accession>A0A9P4IZC5</accession>
<dbReference type="AlphaFoldDB" id="A0A9P4IZC5"/>
<evidence type="ECO:0000256" key="14">
    <source>
        <dbReference type="SAM" id="Phobius"/>
    </source>
</evidence>
<dbReference type="OrthoDB" id="5311848at2759"/>
<dbReference type="GO" id="GO:0048288">
    <property type="term" value="P:nuclear membrane fusion involved in karyogamy"/>
    <property type="evidence" value="ECO:0007669"/>
    <property type="project" value="InterPro"/>
</dbReference>
<evidence type="ECO:0000256" key="9">
    <source>
        <dbReference type="ARBA" id="ARBA00022989"/>
    </source>
</evidence>
<protein>
    <recommendedName>
        <fullName evidence="17">Nuclear fusion protein KAR5</fullName>
    </recommendedName>
</protein>
<evidence type="ECO:0000256" key="2">
    <source>
        <dbReference type="ARBA" id="ARBA00004126"/>
    </source>
</evidence>
<name>A0A9P4IZC5_9PEZI</name>
<evidence type="ECO:0000256" key="13">
    <source>
        <dbReference type="SAM" id="MobiDB-lite"/>
    </source>
</evidence>
<evidence type="ECO:0000256" key="1">
    <source>
        <dbReference type="ARBA" id="ARBA00003389"/>
    </source>
</evidence>
<evidence type="ECO:0000256" key="8">
    <source>
        <dbReference type="ARBA" id="ARBA00022824"/>
    </source>
</evidence>
<keyword evidence="6 14" id="KW-0812">Transmembrane</keyword>
<evidence type="ECO:0000256" key="5">
    <source>
        <dbReference type="ARBA" id="ARBA00022459"/>
    </source>
</evidence>
<keyword evidence="8" id="KW-0256">Endoplasmic reticulum</keyword>
<reference evidence="15" key="1">
    <citation type="journal article" date="2020" name="Stud. Mycol.">
        <title>101 Dothideomycetes genomes: a test case for predicting lifestyles and emergence of pathogens.</title>
        <authorList>
            <person name="Haridas S."/>
            <person name="Albert R."/>
            <person name="Binder M."/>
            <person name="Bloem J."/>
            <person name="Labutti K."/>
            <person name="Salamov A."/>
            <person name="Andreopoulos B."/>
            <person name="Baker S."/>
            <person name="Barry K."/>
            <person name="Bills G."/>
            <person name="Bluhm B."/>
            <person name="Cannon C."/>
            <person name="Castanera R."/>
            <person name="Culley D."/>
            <person name="Daum C."/>
            <person name="Ezra D."/>
            <person name="Gonzalez J."/>
            <person name="Henrissat B."/>
            <person name="Kuo A."/>
            <person name="Liang C."/>
            <person name="Lipzen A."/>
            <person name="Lutzoni F."/>
            <person name="Magnuson J."/>
            <person name="Mondo S."/>
            <person name="Nolan M."/>
            <person name="Ohm R."/>
            <person name="Pangilinan J."/>
            <person name="Park H.-J."/>
            <person name="Ramirez L."/>
            <person name="Alfaro M."/>
            <person name="Sun H."/>
            <person name="Tritt A."/>
            <person name="Yoshinaga Y."/>
            <person name="Zwiers L.-H."/>
            <person name="Turgeon B."/>
            <person name="Goodwin S."/>
            <person name="Spatafora J."/>
            <person name="Crous P."/>
            <person name="Grigoriev I."/>
        </authorList>
    </citation>
    <scope>NUCLEOTIDE SEQUENCE</scope>
    <source>
        <strain evidence="15">CBS 260.36</strain>
    </source>
</reference>
<organism evidence="15 16">
    <name type="scientific">Myriangium duriaei CBS 260.36</name>
    <dbReference type="NCBI Taxonomy" id="1168546"/>
    <lineage>
        <taxon>Eukaryota</taxon>
        <taxon>Fungi</taxon>
        <taxon>Dikarya</taxon>
        <taxon>Ascomycota</taxon>
        <taxon>Pezizomycotina</taxon>
        <taxon>Dothideomycetes</taxon>
        <taxon>Dothideomycetidae</taxon>
        <taxon>Myriangiales</taxon>
        <taxon>Myriangiaceae</taxon>
        <taxon>Myriangium</taxon>
    </lineage>
</organism>
<comment type="subcellular location">
    <subcellularLocation>
        <location evidence="3">Endoplasmic reticulum membrane</location>
    </subcellularLocation>
    <subcellularLocation>
        <location evidence="2">Nucleus membrane</location>
    </subcellularLocation>
</comment>
<keyword evidence="7" id="KW-0732">Signal</keyword>
<evidence type="ECO:0000256" key="3">
    <source>
        <dbReference type="ARBA" id="ARBA00004586"/>
    </source>
</evidence>
<evidence type="ECO:0000313" key="16">
    <source>
        <dbReference type="Proteomes" id="UP000799439"/>
    </source>
</evidence>
<dbReference type="PANTHER" id="PTHR28012:SF1">
    <property type="entry name" value="NUCLEAR FUSION PROTEIN KAR5"/>
    <property type="match status" value="1"/>
</dbReference>
<dbReference type="GO" id="GO:0005789">
    <property type="term" value="C:endoplasmic reticulum membrane"/>
    <property type="evidence" value="ECO:0007669"/>
    <property type="project" value="UniProtKB-SubCell"/>
</dbReference>